<dbReference type="PANTHER" id="PTHR37807">
    <property type="entry name" value="OS07G0160300 PROTEIN"/>
    <property type="match status" value="1"/>
</dbReference>
<protein>
    <submittedName>
        <fullName evidence="1">AAA family ATPase</fullName>
    </submittedName>
</protein>
<organism evidence="1 2">
    <name type="scientific">Microlunatus spumicola</name>
    <dbReference type="NCBI Taxonomy" id="81499"/>
    <lineage>
        <taxon>Bacteria</taxon>
        <taxon>Bacillati</taxon>
        <taxon>Actinomycetota</taxon>
        <taxon>Actinomycetes</taxon>
        <taxon>Propionibacteriales</taxon>
        <taxon>Propionibacteriaceae</taxon>
        <taxon>Microlunatus</taxon>
    </lineage>
</organism>
<dbReference type="RefSeq" id="WP_204911947.1">
    <property type="nucleotide sequence ID" value="NZ_BAAAYR010000001.1"/>
</dbReference>
<name>A0ABP6WVB4_9ACTN</name>
<reference evidence="2" key="1">
    <citation type="journal article" date="2019" name="Int. J. Syst. Evol. Microbiol.">
        <title>The Global Catalogue of Microorganisms (GCM) 10K type strain sequencing project: providing services to taxonomists for standard genome sequencing and annotation.</title>
        <authorList>
            <consortium name="The Broad Institute Genomics Platform"/>
            <consortium name="The Broad Institute Genome Sequencing Center for Infectious Disease"/>
            <person name="Wu L."/>
            <person name="Ma J."/>
        </authorList>
    </citation>
    <scope>NUCLEOTIDE SEQUENCE [LARGE SCALE GENOMIC DNA]</scope>
    <source>
        <strain evidence="2">JCM 16540</strain>
    </source>
</reference>
<evidence type="ECO:0000313" key="2">
    <source>
        <dbReference type="Proteomes" id="UP001500767"/>
    </source>
</evidence>
<accession>A0ABP6WVB4</accession>
<dbReference type="SUPFAM" id="SSF52540">
    <property type="entry name" value="P-loop containing nucleoside triphosphate hydrolases"/>
    <property type="match status" value="1"/>
</dbReference>
<dbReference type="InterPro" id="IPR027417">
    <property type="entry name" value="P-loop_NTPase"/>
</dbReference>
<dbReference type="PANTHER" id="PTHR37807:SF3">
    <property type="entry name" value="OS07G0160300 PROTEIN"/>
    <property type="match status" value="1"/>
</dbReference>
<gene>
    <name evidence="1" type="ORF">GCM10022197_10160</name>
</gene>
<dbReference type="EMBL" id="BAAAYR010000001">
    <property type="protein sequence ID" value="GAA3556952.1"/>
    <property type="molecule type" value="Genomic_DNA"/>
</dbReference>
<dbReference type="Pfam" id="PF13671">
    <property type="entry name" value="AAA_33"/>
    <property type="match status" value="1"/>
</dbReference>
<keyword evidence="2" id="KW-1185">Reference proteome</keyword>
<evidence type="ECO:0000313" key="1">
    <source>
        <dbReference type="EMBL" id="GAA3556952.1"/>
    </source>
</evidence>
<comment type="caution">
    <text evidence="1">The sequence shown here is derived from an EMBL/GenBank/DDBJ whole genome shotgun (WGS) entry which is preliminary data.</text>
</comment>
<sequence length="169" mass="17943">MPVLVVVGGLPGSGKSTLAEAFARRRRVPFLRVDRIEQAVVDQTALTHPVGPVGYAVAHLLASEQLALGLDVVVECVNPLALTRDAWDATGAAAGARVVQVELVCSDVAEHRRRVETRATDVPGLVKPTWAEVVGRTYEPWPERHLVLDSSGADIGSLVDAVVAAVEAR</sequence>
<proteinExistence type="predicted"/>
<dbReference type="Proteomes" id="UP001500767">
    <property type="component" value="Unassembled WGS sequence"/>
</dbReference>
<dbReference type="Gene3D" id="3.40.50.300">
    <property type="entry name" value="P-loop containing nucleotide triphosphate hydrolases"/>
    <property type="match status" value="1"/>
</dbReference>